<dbReference type="Proteomes" id="UP000699042">
    <property type="component" value="Unassembled WGS sequence"/>
</dbReference>
<protein>
    <submittedName>
        <fullName evidence="2">Uncharacterized protein</fullName>
    </submittedName>
</protein>
<evidence type="ECO:0000256" key="1">
    <source>
        <dbReference type="SAM" id="MobiDB-lite"/>
    </source>
</evidence>
<proteinExistence type="predicted"/>
<comment type="caution">
    <text evidence="2">The sequence shown here is derived from an EMBL/GenBank/DDBJ whole genome shotgun (WGS) entry which is preliminary data.</text>
</comment>
<evidence type="ECO:0000313" key="3">
    <source>
        <dbReference type="Proteomes" id="UP000699042"/>
    </source>
</evidence>
<feature type="region of interest" description="Disordered" evidence="1">
    <location>
        <begin position="1"/>
        <end position="54"/>
    </location>
</feature>
<evidence type="ECO:0000313" key="2">
    <source>
        <dbReference type="EMBL" id="KAG7045121.1"/>
    </source>
</evidence>
<reference evidence="2" key="1">
    <citation type="submission" date="2021-05" db="EMBL/GenBank/DDBJ databases">
        <title>Comparative genomics of three Colletotrichum scovillei strains and genetic complementation revealed genes involved fungal growth and virulence on chili pepper.</title>
        <authorList>
            <person name="Hsieh D.-K."/>
            <person name="Chuang S.-C."/>
            <person name="Chen C.-Y."/>
            <person name="Chao Y.-T."/>
            <person name="Lu M.-Y.J."/>
            <person name="Lee M.-H."/>
            <person name="Shih M.-C."/>
        </authorList>
    </citation>
    <scope>NUCLEOTIDE SEQUENCE</scope>
    <source>
        <strain evidence="2">Coll-153</strain>
    </source>
</reference>
<dbReference type="AlphaFoldDB" id="A0A9P7R034"/>
<feature type="non-terminal residue" evidence="2">
    <location>
        <position position="54"/>
    </location>
</feature>
<feature type="compositionally biased region" description="Basic and acidic residues" evidence="1">
    <location>
        <begin position="24"/>
        <end position="43"/>
    </location>
</feature>
<dbReference type="EMBL" id="JAESDN010000009">
    <property type="protein sequence ID" value="KAG7045121.1"/>
    <property type="molecule type" value="Genomic_DNA"/>
</dbReference>
<sequence>MLTRQFILSPKPSTPILPSFFCSSKDHHPGTDSGSEDQKRRLENFLGGKAAPRA</sequence>
<gene>
    <name evidence="2" type="ORF">JMJ77_009209</name>
</gene>
<accession>A0A9P7R034</accession>
<name>A0A9P7R034_9PEZI</name>
<keyword evidence="3" id="KW-1185">Reference proteome</keyword>
<organism evidence="2 3">
    <name type="scientific">Colletotrichum scovillei</name>
    <dbReference type="NCBI Taxonomy" id="1209932"/>
    <lineage>
        <taxon>Eukaryota</taxon>
        <taxon>Fungi</taxon>
        <taxon>Dikarya</taxon>
        <taxon>Ascomycota</taxon>
        <taxon>Pezizomycotina</taxon>
        <taxon>Sordariomycetes</taxon>
        <taxon>Hypocreomycetidae</taxon>
        <taxon>Glomerellales</taxon>
        <taxon>Glomerellaceae</taxon>
        <taxon>Colletotrichum</taxon>
        <taxon>Colletotrichum acutatum species complex</taxon>
    </lineage>
</organism>